<dbReference type="PANTHER" id="PTHR42252:SF1">
    <property type="entry name" value="DUF434 DOMAIN-CONTAINING PROTEIN"/>
    <property type="match status" value="1"/>
</dbReference>
<dbReference type="Pfam" id="PF18481">
    <property type="entry name" value="DUF5616"/>
    <property type="match status" value="1"/>
</dbReference>
<evidence type="ECO:0000313" key="3">
    <source>
        <dbReference type="EMBL" id="MBP1919361.1"/>
    </source>
</evidence>
<feature type="domain" description="DUF5616" evidence="2">
    <location>
        <begin position="84"/>
        <end position="220"/>
    </location>
</feature>
<proteinExistence type="predicted"/>
<dbReference type="EMBL" id="JAGGKC010000014">
    <property type="protein sequence ID" value="MBP1919361.1"/>
    <property type="molecule type" value="Genomic_DNA"/>
</dbReference>
<dbReference type="InterPro" id="IPR007368">
    <property type="entry name" value="DUF434"/>
</dbReference>
<dbReference type="Proteomes" id="UP001519271">
    <property type="component" value="Unassembled WGS sequence"/>
</dbReference>
<protein>
    <recommendedName>
        <fullName evidence="5">DUF434 domain-containing protein</fullName>
    </recommendedName>
</protein>
<sequence>MEINPKRGFDRADRDDFTGSALLRLKTAREELIWLLDRGYSMDTASTFVGNHHSLTARQRNAMKRSSSSRSDLKQRLGKRISPSEINGKEVLIDGFNIIITLETSLSGSLLILCGDGVIRDLAGLRGTYHLIPQTDTAISLLLESLERLGTASAKIYLDSPVSNSGRLKKRILEISSTFRLPVEVSLADDSDKSMAGKERIITGDSILLDSCTSWVNLTREIILSSVPDPFIADLSE</sequence>
<evidence type="ECO:0008006" key="5">
    <source>
        <dbReference type="Google" id="ProtNLM"/>
    </source>
</evidence>
<dbReference type="InterPro" id="IPR041652">
    <property type="entry name" value="DUF5616"/>
</dbReference>
<evidence type="ECO:0000259" key="2">
    <source>
        <dbReference type="Pfam" id="PF18481"/>
    </source>
</evidence>
<dbReference type="Pfam" id="PF04256">
    <property type="entry name" value="DUF434"/>
    <property type="match status" value="1"/>
</dbReference>
<dbReference type="PANTHER" id="PTHR42252">
    <property type="entry name" value="DUF5616 DOMAIN-CONTAINING PROTEIN"/>
    <property type="match status" value="1"/>
</dbReference>
<comment type="caution">
    <text evidence="3">The sequence shown here is derived from an EMBL/GenBank/DDBJ whole genome shotgun (WGS) entry which is preliminary data.</text>
</comment>
<evidence type="ECO:0000313" key="4">
    <source>
        <dbReference type="Proteomes" id="UP001519271"/>
    </source>
</evidence>
<accession>A0ABS4G4A1</accession>
<feature type="domain" description="DUF434" evidence="1">
    <location>
        <begin position="24"/>
        <end position="79"/>
    </location>
</feature>
<organism evidence="3 4">
    <name type="scientific">Youngiibacter multivorans</name>
    <dbReference type="NCBI Taxonomy" id="937251"/>
    <lineage>
        <taxon>Bacteria</taxon>
        <taxon>Bacillati</taxon>
        <taxon>Bacillota</taxon>
        <taxon>Clostridia</taxon>
        <taxon>Eubacteriales</taxon>
        <taxon>Clostridiaceae</taxon>
        <taxon>Youngiibacter</taxon>
    </lineage>
</organism>
<dbReference type="RefSeq" id="WP_209459564.1">
    <property type="nucleotide sequence ID" value="NZ_JAGGKC010000014.1"/>
</dbReference>
<name>A0ABS4G4A1_9CLOT</name>
<keyword evidence="4" id="KW-1185">Reference proteome</keyword>
<reference evidence="3 4" key="1">
    <citation type="submission" date="2021-03" db="EMBL/GenBank/DDBJ databases">
        <title>Genomic Encyclopedia of Type Strains, Phase IV (KMG-IV): sequencing the most valuable type-strain genomes for metagenomic binning, comparative biology and taxonomic classification.</title>
        <authorList>
            <person name="Goeker M."/>
        </authorList>
    </citation>
    <scope>NUCLEOTIDE SEQUENCE [LARGE SCALE GENOMIC DNA]</scope>
    <source>
        <strain evidence="3 4">DSM 6139</strain>
    </source>
</reference>
<gene>
    <name evidence="3" type="ORF">J2Z34_001850</name>
</gene>
<evidence type="ECO:0000259" key="1">
    <source>
        <dbReference type="Pfam" id="PF04256"/>
    </source>
</evidence>